<organism evidence="1 2">
    <name type="scientific">Pelobates cultripes</name>
    <name type="common">Western spadefoot toad</name>
    <dbReference type="NCBI Taxonomy" id="61616"/>
    <lineage>
        <taxon>Eukaryota</taxon>
        <taxon>Metazoa</taxon>
        <taxon>Chordata</taxon>
        <taxon>Craniata</taxon>
        <taxon>Vertebrata</taxon>
        <taxon>Euteleostomi</taxon>
        <taxon>Amphibia</taxon>
        <taxon>Batrachia</taxon>
        <taxon>Anura</taxon>
        <taxon>Pelobatoidea</taxon>
        <taxon>Pelobatidae</taxon>
        <taxon>Pelobates</taxon>
    </lineage>
</organism>
<dbReference type="AlphaFoldDB" id="A0AAD1VQ19"/>
<sequence>GLICPQPSRAGGSGAQRESQVLSGRIAVRLQLHELHKKGTRWKIEETVWSHLRSHFKVIKSSSVV</sequence>
<name>A0AAD1VQ19_PELCU</name>
<dbReference type="Proteomes" id="UP001295444">
    <property type="component" value="Chromosome 01"/>
</dbReference>
<proteinExistence type="predicted"/>
<reference evidence="1" key="1">
    <citation type="submission" date="2022-03" db="EMBL/GenBank/DDBJ databases">
        <authorList>
            <person name="Alioto T."/>
            <person name="Alioto T."/>
            <person name="Gomez Garrido J."/>
        </authorList>
    </citation>
    <scope>NUCLEOTIDE SEQUENCE</scope>
</reference>
<feature type="non-terminal residue" evidence="1">
    <location>
        <position position="1"/>
    </location>
</feature>
<accession>A0AAD1VQ19</accession>
<dbReference type="EMBL" id="OW240912">
    <property type="protein sequence ID" value="CAH2223224.1"/>
    <property type="molecule type" value="Genomic_DNA"/>
</dbReference>
<evidence type="ECO:0000313" key="2">
    <source>
        <dbReference type="Proteomes" id="UP001295444"/>
    </source>
</evidence>
<protein>
    <submittedName>
        <fullName evidence="1">Uncharacterized protein</fullName>
    </submittedName>
</protein>
<keyword evidence="2" id="KW-1185">Reference proteome</keyword>
<evidence type="ECO:0000313" key="1">
    <source>
        <dbReference type="EMBL" id="CAH2223224.1"/>
    </source>
</evidence>
<gene>
    <name evidence="1" type="ORF">PECUL_23A033072</name>
</gene>